<dbReference type="AlphaFoldDB" id="A0AAV7V2X6"/>
<evidence type="ECO:0000313" key="3">
    <source>
        <dbReference type="Proteomes" id="UP001066276"/>
    </source>
</evidence>
<feature type="region of interest" description="Disordered" evidence="1">
    <location>
        <begin position="24"/>
        <end position="74"/>
    </location>
</feature>
<name>A0AAV7V2X6_PLEWA</name>
<proteinExistence type="predicted"/>
<evidence type="ECO:0000313" key="2">
    <source>
        <dbReference type="EMBL" id="KAJ1194318.1"/>
    </source>
</evidence>
<organism evidence="2 3">
    <name type="scientific">Pleurodeles waltl</name>
    <name type="common">Iberian ribbed newt</name>
    <dbReference type="NCBI Taxonomy" id="8319"/>
    <lineage>
        <taxon>Eukaryota</taxon>
        <taxon>Metazoa</taxon>
        <taxon>Chordata</taxon>
        <taxon>Craniata</taxon>
        <taxon>Vertebrata</taxon>
        <taxon>Euteleostomi</taxon>
        <taxon>Amphibia</taxon>
        <taxon>Batrachia</taxon>
        <taxon>Caudata</taxon>
        <taxon>Salamandroidea</taxon>
        <taxon>Salamandridae</taxon>
        <taxon>Pleurodelinae</taxon>
        <taxon>Pleurodeles</taxon>
    </lineage>
</organism>
<evidence type="ECO:0000256" key="1">
    <source>
        <dbReference type="SAM" id="MobiDB-lite"/>
    </source>
</evidence>
<keyword evidence="3" id="KW-1185">Reference proteome</keyword>
<comment type="caution">
    <text evidence="2">The sequence shown here is derived from an EMBL/GenBank/DDBJ whole genome shotgun (WGS) entry which is preliminary data.</text>
</comment>
<accession>A0AAV7V2X6</accession>
<sequence>MGRGEVVRVGGGFLRAHPQGLFGGRRRRVPRVGPPCTRGRAFPPTGRARESERPPVGSTAHSATIRGAPWQQAGGGGRVQGCRMYLRGPLSVAGGWCVSRGGSPRTRGRSLLSRHRPPLCPPLSSVLLGKARVPHWVLRLAHAADPSHLG</sequence>
<protein>
    <submittedName>
        <fullName evidence="2">Uncharacterized protein</fullName>
    </submittedName>
</protein>
<dbReference type="Proteomes" id="UP001066276">
    <property type="component" value="Chromosome 2_2"/>
</dbReference>
<reference evidence="2" key="1">
    <citation type="journal article" date="2022" name="bioRxiv">
        <title>Sequencing and chromosome-scale assembly of the giantPleurodeles waltlgenome.</title>
        <authorList>
            <person name="Brown T."/>
            <person name="Elewa A."/>
            <person name="Iarovenko S."/>
            <person name="Subramanian E."/>
            <person name="Araus A.J."/>
            <person name="Petzold A."/>
            <person name="Susuki M."/>
            <person name="Suzuki K.-i.T."/>
            <person name="Hayashi T."/>
            <person name="Toyoda A."/>
            <person name="Oliveira C."/>
            <person name="Osipova E."/>
            <person name="Leigh N.D."/>
            <person name="Simon A."/>
            <person name="Yun M.H."/>
        </authorList>
    </citation>
    <scope>NUCLEOTIDE SEQUENCE</scope>
    <source>
        <strain evidence="2">20211129_DDA</strain>
        <tissue evidence="2">Liver</tissue>
    </source>
</reference>
<gene>
    <name evidence="2" type="ORF">NDU88_003607</name>
</gene>
<dbReference type="EMBL" id="JANPWB010000004">
    <property type="protein sequence ID" value="KAJ1194318.1"/>
    <property type="molecule type" value="Genomic_DNA"/>
</dbReference>